<evidence type="ECO:0000256" key="13">
    <source>
        <dbReference type="PROSITE-ProRule" id="PRU00289"/>
    </source>
</evidence>
<accession>A0A419ETT7</accession>
<dbReference type="InterPro" id="IPR002543">
    <property type="entry name" value="FtsK_dom"/>
</dbReference>
<dbReference type="Proteomes" id="UP000285961">
    <property type="component" value="Unassembled WGS sequence"/>
</dbReference>
<feature type="transmembrane region" description="Helical" evidence="15">
    <location>
        <begin position="56"/>
        <end position="84"/>
    </location>
</feature>
<dbReference type="InterPro" id="IPR018541">
    <property type="entry name" value="Ftsk_gamma"/>
</dbReference>
<dbReference type="InterPro" id="IPR041027">
    <property type="entry name" value="FtsK_alpha"/>
</dbReference>
<dbReference type="Pfam" id="PF01580">
    <property type="entry name" value="FtsK_SpoIIIE"/>
    <property type="match status" value="1"/>
</dbReference>
<comment type="caution">
    <text evidence="17">The sequence shown here is derived from an EMBL/GenBank/DDBJ whole genome shotgun (WGS) entry which is preliminary data.</text>
</comment>
<dbReference type="PROSITE" id="PS50901">
    <property type="entry name" value="FTSK"/>
    <property type="match status" value="1"/>
</dbReference>
<evidence type="ECO:0000256" key="6">
    <source>
        <dbReference type="ARBA" id="ARBA00022741"/>
    </source>
</evidence>
<dbReference type="EMBL" id="QZKI01000104">
    <property type="protein sequence ID" value="RJP67387.1"/>
    <property type="molecule type" value="Genomic_DNA"/>
</dbReference>
<dbReference type="Pfam" id="PF17854">
    <property type="entry name" value="FtsK_alpha"/>
    <property type="match status" value="1"/>
</dbReference>
<dbReference type="GO" id="GO:0007059">
    <property type="term" value="P:chromosome segregation"/>
    <property type="evidence" value="ECO:0007669"/>
    <property type="project" value="UniProtKB-KW"/>
</dbReference>
<keyword evidence="12" id="KW-0131">Cell cycle</keyword>
<evidence type="ECO:0000256" key="4">
    <source>
        <dbReference type="ARBA" id="ARBA00022618"/>
    </source>
</evidence>
<evidence type="ECO:0000256" key="7">
    <source>
        <dbReference type="ARBA" id="ARBA00022829"/>
    </source>
</evidence>
<keyword evidence="3" id="KW-1003">Cell membrane</keyword>
<dbReference type="AlphaFoldDB" id="A0A419ETT7"/>
<evidence type="ECO:0000313" key="17">
    <source>
        <dbReference type="EMBL" id="RJP67387.1"/>
    </source>
</evidence>
<dbReference type="InterPro" id="IPR036388">
    <property type="entry name" value="WH-like_DNA-bd_sf"/>
</dbReference>
<dbReference type="InterPro" id="IPR025199">
    <property type="entry name" value="FtsK_4TM"/>
</dbReference>
<proteinExistence type="inferred from homology"/>
<evidence type="ECO:0000259" key="16">
    <source>
        <dbReference type="PROSITE" id="PS50901"/>
    </source>
</evidence>
<dbReference type="SMART" id="SM00843">
    <property type="entry name" value="Ftsk_gamma"/>
    <property type="match status" value="1"/>
</dbReference>
<dbReference type="InterPro" id="IPR050206">
    <property type="entry name" value="FtsK/SpoIIIE/SftA"/>
</dbReference>
<feature type="region of interest" description="Disordered" evidence="14">
    <location>
        <begin position="277"/>
        <end position="296"/>
    </location>
</feature>
<comment type="subcellular location">
    <subcellularLocation>
        <location evidence="1">Cell membrane</location>
        <topology evidence="1">Multi-pass membrane protein</topology>
    </subcellularLocation>
</comment>
<feature type="region of interest" description="Disordered" evidence="14">
    <location>
        <begin position="206"/>
        <end position="272"/>
    </location>
</feature>
<reference evidence="17 18" key="1">
    <citation type="journal article" date="2017" name="ISME J.">
        <title>Energy and carbon metabolisms in a deep terrestrial subsurface fluid microbial community.</title>
        <authorList>
            <person name="Momper L."/>
            <person name="Jungbluth S.P."/>
            <person name="Lee M.D."/>
            <person name="Amend J.P."/>
        </authorList>
    </citation>
    <scope>NUCLEOTIDE SEQUENCE [LARGE SCALE GENOMIC DNA]</scope>
    <source>
        <strain evidence="17">SURF_17</strain>
    </source>
</reference>
<keyword evidence="10" id="KW-0238">DNA-binding</keyword>
<keyword evidence="11 15" id="KW-0472">Membrane</keyword>
<evidence type="ECO:0000313" key="18">
    <source>
        <dbReference type="Proteomes" id="UP000285961"/>
    </source>
</evidence>
<dbReference type="InterPro" id="IPR036390">
    <property type="entry name" value="WH_DNA-bd_sf"/>
</dbReference>
<dbReference type="GO" id="GO:0051301">
    <property type="term" value="P:cell division"/>
    <property type="evidence" value="ECO:0007669"/>
    <property type="project" value="UniProtKB-KW"/>
</dbReference>
<feature type="transmembrane region" description="Helical" evidence="15">
    <location>
        <begin position="96"/>
        <end position="119"/>
    </location>
</feature>
<keyword evidence="8 13" id="KW-0067">ATP-binding</keyword>
<dbReference type="SUPFAM" id="SSF52540">
    <property type="entry name" value="P-loop containing nucleoside triphosphate hydrolases"/>
    <property type="match status" value="1"/>
</dbReference>
<keyword evidence="5 15" id="KW-0812">Transmembrane</keyword>
<evidence type="ECO:0000256" key="12">
    <source>
        <dbReference type="ARBA" id="ARBA00023306"/>
    </source>
</evidence>
<dbReference type="InterPro" id="IPR027417">
    <property type="entry name" value="P-loop_NTPase"/>
</dbReference>
<dbReference type="GO" id="GO:0005886">
    <property type="term" value="C:plasma membrane"/>
    <property type="evidence" value="ECO:0007669"/>
    <property type="project" value="UniProtKB-SubCell"/>
</dbReference>
<keyword evidence="4" id="KW-0132">Cell division</keyword>
<evidence type="ECO:0000256" key="5">
    <source>
        <dbReference type="ARBA" id="ARBA00022692"/>
    </source>
</evidence>
<feature type="domain" description="FtsK" evidence="16">
    <location>
        <begin position="413"/>
        <end position="617"/>
    </location>
</feature>
<evidence type="ECO:0000256" key="8">
    <source>
        <dbReference type="ARBA" id="ARBA00022840"/>
    </source>
</evidence>
<protein>
    <submittedName>
        <fullName evidence="17">DNA translocase FtsK</fullName>
    </submittedName>
</protein>
<keyword evidence="7" id="KW-0159">Chromosome partition</keyword>
<evidence type="ECO:0000256" key="15">
    <source>
        <dbReference type="SAM" id="Phobius"/>
    </source>
</evidence>
<dbReference type="Pfam" id="PF09397">
    <property type="entry name" value="FtsK_gamma"/>
    <property type="match status" value="1"/>
</dbReference>
<dbReference type="Gene3D" id="3.40.50.300">
    <property type="entry name" value="P-loop containing nucleotide triphosphate hydrolases"/>
    <property type="match status" value="1"/>
</dbReference>
<evidence type="ECO:0000256" key="9">
    <source>
        <dbReference type="ARBA" id="ARBA00022989"/>
    </source>
</evidence>
<dbReference type="Pfam" id="PF13491">
    <property type="entry name" value="FtsK_4TM"/>
    <property type="match status" value="1"/>
</dbReference>
<evidence type="ECO:0000256" key="10">
    <source>
        <dbReference type="ARBA" id="ARBA00023125"/>
    </source>
</evidence>
<feature type="compositionally biased region" description="Basic and acidic residues" evidence="14">
    <location>
        <begin position="224"/>
        <end position="244"/>
    </location>
</feature>
<organism evidence="17 18">
    <name type="scientific">Candidatus Abyssobacteria bacterium SURF_17</name>
    <dbReference type="NCBI Taxonomy" id="2093361"/>
    <lineage>
        <taxon>Bacteria</taxon>
        <taxon>Pseudomonadati</taxon>
        <taxon>Candidatus Hydrogenedentota</taxon>
        <taxon>Candidatus Abyssobacteria</taxon>
    </lineage>
</organism>
<evidence type="ECO:0000256" key="3">
    <source>
        <dbReference type="ARBA" id="ARBA00022475"/>
    </source>
</evidence>
<sequence length="767" mass="84215">MRTLSKLRSNLKSEILGFVLLCVAAVIFLSLASYDPLDTHAHSSSPNVSTKNMTGVVGAYLAEGLFFTVGIGAYLLPPVLLIWAWNTFWSKMGKDVYFKLIGLAAMLLSVSGLVQLLGIEMKDEPFAAGGVMGPYVADLFSGFFGLIGAEVVVFTFLIISVLLATEFLFFSFAMTTGMVCGSVMVRVGRFVYEGITGNTELPGGLSLAPRRKRIRKPEPEEETPDKPVAESESREPIKINEPKTAKPSSKVTKKPSTEELPRTRKARKSSLRAAGDFELPPVSLLSPPQPGNDKTRRQALEDMSELLESTLQTFGIEAQVVEISRGPAVTRFELKLAPGIKVNRILALSDDLALALEAYRVRIEAPIPGKAAVGIEVPNKVREDVCLREVIDTDEFHASRSKLTIALGKTITGDPLVVDLAGMPHLLIAGATGSGKTICVNSLIASILFNATPEDVRFMMIDPKVVELSQYNGIPHLLWPVITDAKEAGKYLHWLVNEMEERYKILAQAGARNIESYNQKVANMPNPAPGSNDLFEEHPLQPLPYIVTVIDELADLMMVASIEVEDAIMRLAQLARAVGIHLVLATQRPSVDVITGVIKANFPARISFQVSSRVDSRTVLDMNGAEKLIGKGDLLYLPAGLSKPIRAQGVYITDHEINRLVEFLTAQREAEYLDPERECINEAVSQAKESDGHDDPLYDDAVRLVLNTQQASISMIQRRLRVGYARAARLIDMMELDGIVGPSQGSQVRDILVGQDYLRSRDREYYE</sequence>
<gene>
    <name evidence="17" type="ORF">C4532_14565</name>
</gene>
<feature type="binding site" evidence="13">
    <location>
        <begin position="430"/>
        <end position="437"/>
    </location>
    <ligand>
        <name>ATP</name>
        <dbReference type="ChEBI" id="CHEBI:30616"/>
    </ligand>
</feature>
<evidence type="ECO:0000256" key="2">
    <source>
        <dbReference type="ARBA" id="ARBA00006474"/>
    </source>
</evidence>
<dbReference type="Gene3D" id="3.30.980.40">
    <property type="match status" value="1"/>
</dbReference>
<dbReference type="PANTHER" id="PTHR22683:SF41">
    <property type="entry name" value="DNA TRANSLOCASE FTSK"/>
    <property type="match status" value="1"/>
</dbReference>
<evidence type="ECO:0000256" key="14">
    <source>
        <dbReference type="SAM" id="MobiDB-lite"/>
    </source>
</evidence>
<dbReference type="GO" id="GO:0005524">
    <property type="term" value="F:ATP binding"/>
    <property type="evidence" value="ECO:0007669"/>
    <property type="project" value="UniProtKB-UniRule"/>
</dbReference>
<dbReference type="GO" id="GO:0003677">
    <property type="term" value="F:DNA binding"/>
    <property type="evidence" value="ECO:0007669"/>
    <property type="project" value="UniProtKB-KW"/>
</dbReference>
<dbReference type="Gene3D" id="1.10.10.10">
    <property type="entry name" value="Winged helix-like DNA-binding domain superfamily/Winged helix DNA-binding domain"/>
    <property type="match status" value="1"/>
</dbReference>
<comment type="similarity">
    <text evidence="2">Belongs to the FtsK/SpoIIIE/SftA family.</text>
</comment>
<evidence type="ECO:0000256" key="1">
    <source>
        <dbReference type="ARBA" id="ARBA00004651"/>
    </source>
</evidence>
<name>A0A419ETT7_9BACT</name>
<feature type="transmembrane region" description="Helical" evidence="15">
    <location>
        <begin position="167"/>
        <end position="185"/>
    </location>
</feature>
<dbReference type="SUPFAM" id="SSF46785">
    <property type="entry name" value="Winged helix' DNA-binding domain"/>
    <property type="match status" value="1"/>
</dbReference>
<evidence type="ECO:0000256" key="11">
    <source>
        <dbReference type="ARBA" id="ARBA00023136"/>
    </source>
</evidence>
<keyword evidence="6 13" id="KW-0547">Nucleotide-binding</keyword>
<dbReference type="PANTHER" id="PTHR22683">
    <property type="entry name" value="SPORULATION PROTEIN RELATED"/>
    <property type="match status" value="1"/>
</dbReference>
<feature type="transmembrane region" description="Helical" evidence="15">
    <location>
        <begin position="139"/>
        <end position="160"/>
    </location>
</feature>
<keyword evidence="9 15" id="KW-1133">Transmembrane helix</keyword>